<dbReference type="Pfam" id="PF02575">
    <property type="entry name" value="YbaB_DNA_bd"/>
    <property type="match status" value="1"/>
</dbReference>
<dbReference type="Proteomes" id="UP001144036">
    <property type="component" value="Unassembled WGS sequence"/>
</dbReference>
<reference evidence="2" key="1">
    <citation type="submission" date="2022-11" db="EMBL/GenBank/DDBJ databases">
        <title>Nonomuraea corallina sp. nov., a new species of the genus Nonomuraea isolated from sea side sediment in Thai sea.</title>
        <authorList>
            <person name="Ngamcharungchit C."/>
            <person name="Matsumoto A."/>
            <person name="Suriyachadkun C."/>
            <person name="Panbangred W."/>
            <person name="Inahashi Y."/>
            <person name="Intra B."/>
        </authorList>
    </citation>
    <scope>NUCLEOTIDE SEQUENCE</scope>
    <source>
        <strain evidence="2">MCN248</strain>
    </source>
</reference>
<evidence type="ECO:0000313" key="2">
    <source>
        <dbReference type="EMBL" id="MDA0637957.1"/>
    </source>
</evidence>
<comment type="caution">
    <text evidence="2">The sequence shown here is derived from an EMBL/GenBank/DDBJ whole genome shotgun (WGS) entry which is preliminary data.</text>
</comment>
<name>A0ABT4SL83_9ACTN</name>
<dbReference type="SUPFAM" id="SSF82607">
    <property type="entry name" value="YbaB-like"/>
    <property type="match status" value="1"/>
</dbReference>
<protein>
    <submittedName>
        <fullName evidence="2">YbaB/EbfC family nucleoid-associated protein</fullName>
    </submittedName>
</protein>
<dbReference type="EMBL" id="JAPNNL010000191">
    <property type="protein sequence ID" value="MDA0637957.1"/>
    <property type="molecule type" value="Genomic_DNA"/>
</dbReference>
<accession>A0ABT4SL83</accession>
<organism evidence="2 3">
    <name type="scientific">Nonomuraea corallina</name>
    <dbReference type="NCBI Taxonomy" id="2989783"/>
    <lineage>
        <taxon>Bacteria</taxon>
        <taxon>Bacillati</taxon>
        <taxon>Actinomycetota</taxon>
        <taxon>Actinomycetes</taxon>
        <taxon>Streptosporangiales</taxon>
        <taxon>Streptosporangiaceae</taxon>
        <taxon>Nonomuraea</taxon>
    </lineage>
</organism>
<evidence type="ECO:0000256" key="1">
    <source>
        <dbReference type="SAM" id="MobiDB-lite"/>
    </source>
</evidence>
<feature type="region of interest" description="Disordered" evidence="1">
    <location>
        <begin position="1"/>
        <end position="22"/>
    </location>
</feature>
<gene>
    <name evidence="2" type="ORF">OUY22_31495</name>
</gene>
<keyword evidence="3" id="KW-1185">Reference proteome</keyword>
<dbReference type="InterPro" id="IPR036894">
    <property type="entry name" value="YbaB-like_sf"/>
</dbReference>
<proteinExistence type="predicted"/>
<dbReference type="Gene3D" id="3.30.1310.10">
    <property type="entry name" value="Nucleoid-associated protein YbaB-like domain"/>
    <property type="match status" value="1"/>
</dbReference>
<evidence type="ECO:0000313" key="3">
    <source>
        <dbReference type="Proteomes" id="UP001144036"/>
    </source>
</evidence>
<sequence length="115" mass="12867">MQDEADSLRREAQAVRTTEKSRDGLVAATVDARGELLRLDIDPRIYRQPDSRRLADVITDTVRRAAARSRQRVLEIFDPLIPADQMRAHLEGDLDTVMKQLADQMAGKEHSGGTA</sequence>
<dbReference type="InterPro" id="IPR004401">
    <property type="entry name" value="YbaB/EbfC"/>
</dbReference>
<dbReference type="RefSeq" id="WP_270158883.1">
    <property type="nucleotide sequence ID" value="NZ_JAPNNL010000191.1"/>
</dbReference>